<name>A0A835Y1S7_9CHLO</name>
<feature type="compositionally biased region" description="Low complexity" evidence="5">
    <location>
        <begin position="729"/>
        <end position="747"/>
    </location>
</feature>
<evidence type="ECO:0000256" key="2">
    <source>
        <dbReference type="ARBA" id="ARBA00022771"/>
    </source>
</evidence>
<dbReference type="OrthoDB" id="5855668at2759"/>
<keyword evidence="1" id="KW-0479">Metal-binding</keyword>
<proteinExistence type="predicted"/>
<evidence type="ECO:0000256" key="4">
    <source>
        <dbReference type="PROSITE-ProRule" id="PRU00134"/>
    </source>
</evidence>
<keyword evidence="2 4" id="KW-0863">Zinc-finger</keyword>
<evidence type="ECO:0000256" key="1">
    <source>
        <dbReference type="ARBA" id="ARBA00022723"/>
    </source>
</evidence>
<feature type="region of interest" description="Disordered" evidence="5">
    <location>
        <begin position="683"/>
        <end position="703"/>
    </location>
</feature>
<keyword evidence="3" id="KW-0862">Zinc</keyword>
<dbReference type="SUPFAM" id="SSF144232">
    <property type="entry name" value="HIT/MYND zinc finger-like"/>
    <property type="match status" value="1"/>
</dbReference>
<dbReference type="PROSITE" id="PS50865">
    <property type="entry name" value="ZF_MYND_2"/>
    <property type="match status" value="1"/>
</dbReference>
<feature type="region of interest" description="Disordered" evidence="5">
    <location>
        <begin position="1087"/>
        <end position="1112"/>
    </location>
</feature>
<dbReference type="PANTHER" id="PTHR40903">
    <property type="entry name" value="GLYCINE-RICH CELL WALL STRUCTURAL PROTEIN 1-LIKE"/>
    <property type="match status" value="1"/>
</dbReference>
<feature type="compositionally biased region" description="Low complexity" evidence="5">
    <location>
        <begin position="1094"/>
        <end position="1107"/>
    </location>
</feature>
<keyword evidence="8" id="KW-1185">Reference proteome</keyword>
<evidence type="ECO:0000313" key="8">
    <source>
        <dbReference type="Proteomes" id="UP000612055"/>
    </source>
</evidence>
<feature type="domain" description="MYND-type" evidence="6">
    <location>
        <begin position="1195"/>
        <end position="1240"/>
    </location>
</feature>
<reference evidence="7" key="1">
    <citation type="journal article" date="2020" name="bioRxiv">
        <title>Comparative genomics of Chlamydomonas.</title>
        <authorList>
            <person name="Craig R.J."/>
            <person name="Hasan A.R."/>
            <person name="Ness R.W."/>
            <person name="Keightley P.D."/>
        </authorList>
    </citation>
    <scope>NUCLEOTIDE SEQUENCE</scope>
    <source>
        <strain evidence="7">CCAP 11/70</strain>
    </source>
</reference>
<feature type="compositionally biased region" description="Low complexity" evidence="5">
    <location>
        <begin position="757"/>
        <end position="791"/>
    </location>
</feature>
<evidence type="ECO:0000256" key="5">
    <source>
        <dbReference type="SAM" id="MobiDB-lite"/>
    </source>
</evidence>
<dbReference type="EMBL" id="JAEHOE010000057">
    <property type="protein sequence ID" value="KAG2490970.1"/>
    <property type="molecule type" value="Genomic_DNA"/>
</dbReference>
<evidence type="ECO:0000259" key="6">
    <source>
        <dbReference type="PROSITE" id="PS50865"/>
    </source>
</evidence>
<feature type="region of interest" description="Disordered" evidence="5">
    <location>
        <begin position="720"/>
        <end position="844"/>
    </location>
</feature>
<dbReference type="Pfam" id="PF01753">
    <property type="entry name" value="zf-MYND"/>
    <property type="match status" value="1"/>
</dbReference>
<dbReference type="InterPro" id="IPR002893">
    <property type="entry name" value="Znf_MYND"/>
</dbReference>
<dbReference type="AlphaFoldDB" id="A0A835Y1S7"/>
<feature type="compositionally biased region" description="Low complexity" evidence="5">
    <location>
        <begin position="825"/>
        <end position="836"/>
    </location>
</feature>
<dbReference type="Proteomes" id="UP000612055">
    <property type="component" value="Unassembled WGS sequence"/>
</dbReference>
<gene>
    <name evidence="7" type="ORF">HYH03_010644</name>
</gene>
<accession>A0A835Y1S7</accession>
<dbReference type="GO" id="GO:0008270">
    <property type="term" value="F:zinc ion binding"/>
    <property type="evidence" value="ECO:0007669"/>
    <property type="project" value="UniProtKB-KW"/>
</dbReference>
<protein>
    <recommendedName>
        <fullName evidence="6">MYND-type domain-containing protein</fullName>
    </recommendedName>
</protein>
<organism evidence="7 8">
    <name type="scientific">Edaphochlamys debaryana</name>
    <dbReference type="NCBI Taxonomy" id="47281"/>
    <lineage>
        <taxon>Eukaryota</taxon>
        <taxon>Viridiplantae</taxon>
        <taxon>Chlorophyta</taxon>
        <taxon>core chlorophytes</taxon>
        <taxon>Chlorophyceae</taxon>
        <taxon>CS clade</taxon>
        <taxon>Chlamydomonadales</taxon>
        <taxon>Chlamydomonadales incertae sedis</taxon>
        <taxon>Edaphochlamys</taxon>
    </lineage>
</organism>
<dbReference type="PANTHER" id="PTHR40903:SF1">
    <property type="entry name" value="HYPHALLY REGULATED CELL WALL PROTEIN 3"/>
    <property type="match status" value="1"/>
</dbReference>
<evidence type="ECO:0000313" key="7">
    <source>
        <dbReference type="EMBL" id="KAG2490970.1"/>
    </source>
</evidence>
<dbReference type="Gene3D" id="6.10.140.2220">
    <property type="match status" value="1"/>
</dbReference>
<feature type="compositionally biased region" description="Gly residues" evidence="5">
    <location>
        <begin position="792"/>
        <end position="824"/>
    </location>
</feature>
<sequence>MVTQAQLEKAWLAYMLCTERAINVFVERSLWQPAQRDVKLSAAHQAGVPAWLLRTLRALPTRVTTAITATTAWAVCNTADAACVAADVAAVALSLCLAALHTPRAVQDWAGTAPHAAALLDPALLTALAQAARGVADLARHAALPSTQALVAGARSPRPTGPRCALACAQIALTASQAFNTIMLLVAEHLGDFSSQVPSGCTDPVPAPVTLLAEGLRESGLAGAAAWAVITCPGPATFHVPGIGRAAVAVPEGVDSDEENDQDEPCNNILLALFRFWDVGCTLKVGGRPGAPPVIAALGEALGHPDVASLRLAALEVLWTQAGMGPDWETALDEHDEAQVRMLQAASSGKAMAQMHFRVFLASLGLWQLAKRGLAFIEGGGGLPPEPGVPPEVQLARLTARSAEAVCRLARGQGLHGLYGAKAELSLSMHDRFLFLRLDHSGLPAAAWSSAAAPHWAEAAAWALAAAVEALARGPPRKAGSAAAPEAKPDKHAAEVVDGNLCRMEKVARALRAAWQRGGPSQAPAASASGREAVLSGLRRAGLGASLDHALRLAYAAADRAAVPGAAAWDVQAARWLEPVPGRALAVVDLLGLDLLGPVEGSGGADGAPLGLGDVGGLAVTVAKRALALAGRLEAAGRLEVAEAAEAAGAGGASNAGAEAAAAVRTAPAGASVSAVAAEGATAGSLGSVSERPPRPSQAQTLRHSLTAVRVCVVLMRQQRERRWPPPARSLGAAPAPASAAPATGAGITDAPPASVAAAESTASPSGPSAGDSGGTSTPSSAAAAAPHIPALGGGAASPGGGAASPGGGAASPGGGAASPGGGAASPAGATSAPAEPATPRPVPAEWGPLALELEGYLLRAAARLAAAAAAVEAAAVTGPAAGPEARLVVSCLTAVAVLCRTSEPGSPGGEARLLSLQPHRLAAAACRLLCAWRPATAAVPAAPAAAAPAAMAAEGNGAHTGGTGVGGSPGQAPVAAVAPAAVAAVGATREEWQVGLVRILVLALGRLAAHSPGLAARVRGWLQPPPADGCTDAGAEGAAQGEAEAGARGCLAQAWSAALGSQAAAGAGAEEFTALGLALLRAAQGGDGGGGSLQPSGDGDDSSGSAADHDPGFRQTAAALLTCKAAKGAGTVPGPLPASLEGLFGPSPAEGTGPRAEAAAAAAAGAAVLAAPLPLLLAPPPLGRALTQLLVCGCPGCATFGGESEEALPLKRCGGCRAVRYCGAACQRAHWQGGHRAECGAVAAALAGLRGQSRE</sequence>
<evidence type="ECO:0000256" key="3">
    <source>
        <dbReference type="ARBA" id="ARBA00022833"/>
    </source>
</evidence>
<comment type="caution">
    <text evidence="7">The sequence shown here is derived from an EMBL/GenBank/DDBJ whole genome shotgun (WGS) entry which is preliminary data.</text>
</comment>